<evidence type="ECO:0000313" key="8">
    <source>
        <dbReference type="EMBL" id="MFC5913420.1"/>
    </source>
</evidence>
<evidence type="ECO:0000256" key="5">
    <source>
        <dbReference type="PROSITE-ProRule" id="PRU00169"/>
    </source>
</evidence>
<gene>
    <name evidence="8" type="ORF">ACFP1B_08270</name>
</gene>
<dbReference type="PRINTS" id="PR00038">
    <property type="entry name" value="HTHLUXR"/>
</dbReference>
<organism evidence="8 9">
    <name type="scientific">Streptomyces pulveraceus</name>
    <dbReference type="NCBI Taxonomy" id="68258"/>
    <lineage>
        <taxon>Bacteria</taxon>
        <taxon>Bacillati</taxon>
        <taxon>Actinomycetota</taxon>
        <taxon>Actinomycetes</taxon>
        <taxon>Kitasatosporales</taxon>
        <taxon>Streptomycetaceae</taxon>
        <taxon>Streptomyces</taxon>
    </lineage>
</organism>
<comment type="caution">
    <text evidence="8">The sequence shown here is derived from an EMBL/GenBank/DDBJ whole genome shotgun (WGS) entry which is preliminary data.</text>
</comment>
<accession>A0ABW1GHV7</accession>
<dbReference type="PANTHER" id="PTHR43214">
    <property type="entry name" value="TWO-COMPONENT RESPONSE REGULATOR"/>
    <property type="match status" value="1"/>
</dbReference>
<evidence type="ECO:0000256" key="2">
    <source>
        <dbReference type="ARBA" id="ARBA00023015"/>
    </source>
</evidence>
<evidence type="ECO:0000256" key="3">
    <source>
        <dbReference type="ARBA" id="ARBA00023125"/>
    </source>
</evidence>
<dbReference type="InterPro" id="IPR011006">
    <property type="entry name" value="CheY-like_superfamily"/>
</dbReference>
<proteinExistence type="predicted"/>
<dbReference type="SUPFAM" id="SSF46894">
    <property type="entry name" value="C-terminal effector domain of the bipartite response regulators"/>
    <property type="match status" value="1"/>
</dbReference>
<keyword evidence="1 5" id="KW-0597">Phosphoprotein</keyword>
<keyword evidence="3" id="KW-0238">DNA-binding</keyword>
<dbReference type="PANTHER" id="PTHR43214:SF24">
    <property type="entry name" value="TRANSCRIPTIONAL REGULATORY PROTEIN NARL-RELATED"/>
    <property type="match status" value="1"/>
</dbReference>
<dbReference type="PROSITE" id="PS50043">
    <property type="entry name" value="HTH_LUXR_2"/>
    <property type="match status" value="1"/>
</dbReference>
<evidence type="ECO:0000259" key="6">
    <source>
        <dbReference type="PROSITE" id="PS50043"/>
    </source>
</evidence>
<dbReference type="CDD" id="cd17535">
    <property type="entry name" value="REC_NarL-like"/>
    <property type="match status" value="1"/>
</dbReference>
<evidence type="ECO:0000256" key="4">
    <source>
        <dbReference type="ARBA" id="ARBA00023163"/>
    </source>
</evidence>
<dbReference type="Pfam" id="PF00196">
    <property type="entry name" value="GerE"/>
    <property type="match status" value="1"/>
</dbReference>
<dbReference type="EMBL" id="JBHSPU010000009">
    <property type="protein sequence ID" value="MFC5913420.1"/>
    <property type="molecule type" value="Genomic_DNA"/>
</dbReference>
<dbReference type="PROSITE" id="PS50110">
    <property type="entry name" value="RESPONSE_REGULATORY"/>
    <property type="match status" value="1"/>
</dbReference>
<dbReference type="InterPro" id="IPR039420">
    <property type="entry name" value="WalR-like"/>
</dbReference>
<dbReference type="SMART" id="SM00421">
    <property type="entry name" value="HTH_LUXR"/>
    <property type="match status" value="1"/>
</dbReference>
<keyword evidence="4" id="KW-0804">Transcription</keyword>
<dbReference type="InterPro" id="IPR000792">
    <property type="entry name" value="Tscrpt_reg_LuxR_C"/>
</dbReference>
<evidence type="ECO:0000259" key="7">
    <source>
        <dbReference type="PROSITE" id="PS50110"/>
    </source>
</evidence>
<keyword evidence="2" id="KW-0805">Transcription regulation</keyword>
<feature type="domain" description="Response regulatory" evidence="7">
    <location>
        <begin position="2"/>
        <end position="122"/>
    </location>
</feature>
<dbReference type="CDD" id="cd06170">
    <property type="entry name" value="LuxR_C_like"/>
    <property type="match status" value="1"/>
</dbReference>
<dbReference type="InterPro" id="IPR001789">
    <property type="entry name" value="Sig_transdc_resp-reg_receiver"/>
</dbReference>
<name>A0ABW1GHV7_9ACTN</name>
<dbReference type="InterPro" id="IPR058245">
    <property type="entry name" value="NreC/VraR/RcsB-like_REC"/>
</dbReference>
<reference evidence="9" key="1">
    <citation type="journal article" date="2019" name="Int. J. Syst. Evol. Microbiol.">
        <title>The Global Catalogue of Microorganisms (GCM) 10K type strain sequencing project: providing services to taxonomists for standard genome sequencing and annotation.</title>
        <authorList>
            <consortium name="The Broad Institute Genomics Platform"/>
            <consortium name="The Broad Institute Genome Sequencing Center for Infectious Disease"/>
            <person name="Wu L."/>
            <person name="Ma J."/>
        </authorList>
    </citation>
    <scope>NUCLEOTIDE SEQUENCE [LARGE SCALE GENOMIC DNA]</scope>
    <source>
        <strain evidence="9">JCM 4147</strain>
    </source>
</reference>
<dbReference type="Pfam" id="PF00072">
    <property type="entry name" value="Response_reg"/>
    <property type="match status" value="1"/>
</dbReference>
<dbReference type="SMART" id="SM00448">
    <property type="entry name" value="REC"/>
    <property type="match status" value="1"/>
</dbReference>
<dbReference type="SUPFAM" id="SSF52172">
    <property type="entry name" value="CheY-like"/>
    <property type="match status" value="1"/>
</dbReference>
<evidence type="ECO:0000313" key="9">
    <source>
        <dbReference type="Proteomes" id="UP001596200"/>
    </source>
</evidence>
<protein>
    <submittedName>
        <fullName evidence="8">Response regulator</fullName>
    </submittedName>
</protein>
<evidence type="ECO:0000256" key="1">
    <source>
        <dbReference type="ARBA" id="ARBA00022553"/>
    </source>
</evidence>
<feature type="modified residue" description="4-aspartylphosphate" evidence="5">
    <location>
        <position position="52"/>
    </location>
</feature>
<dbReference type="Gene3D" id="3.40.50.2300">
    <property type="match status" value="1"/>
</dbReference>
<keyword evidence="9" id="KW-1185">Reference proteome</keyword>
<dbReference type="RefSeq" id="WP_344512832.1">
    <property type="nucleotide sequence ID" value="NZ_BAAATU010000024.1"/>
</dbReference>
<dbReference type="Proteomes" id="UP001596200">
    <property type="component" value="Unassembled WGS sequence"/>
</dbReference>
<dbReference type="InterPro" id="IPR016032">
    <property type="entry name" value="Sig_transdc_resp-reg_C-effctor"/>
</dbReference>
<feature type="domain" description="HTH luxR-type" evidence="6">
    <location>
        <begin position="144"/>
        <end position="215"/>
    </location>
</feature>
<sequence>MRVVIAEDSVLLRAGLEQMLQDDGIEVVAGLGDTTELHDTVAELRPDLALLDIRMPPTHTDEGLRAALRIRAEHPGTAIMVLSQHVEERHALALVGDDARGIGYLIKSRVAYVEDFLEALRAVAAGGTRIDPDVAVQLLNRRHAGSLIDRLTPREREVLALMAEGRSNTAIGGRLRVGNRAVEKHITGIFGKLELPGTPADHRRVLAVMAYLRDQ</sequence>